<dbReference type="HOGENOM" id="CLU_036605_3_0_9"/>
<dbReference type="PROSITE" id="PS01124">
    <property type="entry name" value="HTH_ARAC_FAMILY_2"/>
    <property type="match status" value="1"/>
</dbReference>
<name>U2LYN0_9FIRM</name>
<keyword evidence="3" id="KW-0804">Transcription</keyword>
<dbReference type="SMART" id="SM00342">
    <property type="entry name" value="HTH_ARAC"/>
    <property type="match status" value="1"/>
</dbReference>
<dbReference type="InterPro" id="IPR018060">
    <property type="entry name" value="HTH_AraC"/>
</dbReference>
<evidence type="ECO:0000256" key="2">
    <source>
        <dbReference type="ARBA" id="ARBA00023125"/>
    </source>
</evidence>
<dbReference type="eggNOG" id="COG2207">
    <property type="taxonomic scope" value="Bacteria"/>
</dbReference>
<dbReference type="PATRIC" id="fig|411473.3.peg.2068"/>
<comment type="caution">
    <text evidence="5">The sequence shown here is derived from an EMBL/GenBank/DDBJ whole genome shotgun (WGS) entry which is preliminary data.</text>
</comment>
<dbReference type="GO" id="GO:0003700">
    <property type="term" value="F:DNA-binding transcription factor activity"/>
    <property type="evidence" value="ECO:0007669"/>
    <property type="project" value="InterPro"/>
</dbReference>
<evidence type="ECO:0000256" key="3">
    <source>
        <dbReference type="ARBA" id="ARBA00023163"/>
    </source>
</evidence>
<dbReference type="Gene3D" id="1.10.10.60">
    <property type="entry name" value="Homeodomain-like"/>
    <property type="match status" value="2"/>
</dbReference>
<keyword evidence="6" id="KW-1185">Reference proteome</keyword>
<feature type="domain" description="HTH araC/xylS-type" evidence="4">
    <location>
        <begin position="221"/>
        <end position="319"/>
    </location>
</feature>
<evidence type="ECO:0000313" key="5">
    <source>
        <dbReference type="EMBL" id="ERJ92198.1"/>
    </source>
</evidence>
<dbReference type="Proteomes" id="UP000016662">
    <property type="component" value="Unassembled WGS sequence"/>
</dbReference>
<organism evidence="5 6">
    <name type="scientific">Ruminococcus callidus ATCC 27760</name>
    <dbReference type="NCBI Taxonomy" id="411473"/>
    <lineage>
        <taxon>Bacteria</taxon>
        <taxon>Bacillati</taxon>
        <taxon>Bacillota</taxon>
        <taxon>Clostridia</taxon>
        <taxon>Eubacteriales</taxon>
        <taxon>Oscillospiraceae</taxon>
        <taxon>Ruminococcus</taxon>
    </lineage>
</organism>
<protein>
    <submittedName>
        <fullName evidence="5">Transcriptional regulator, AraC family</fullName>
    </submittedName>
</protein>
<keyword evidence="2" id="KW-0238">DNA-binding</keyword>
<evidence type="ECO:0000313" key="6">
    <source>
        <dbReference type="Proteomes" id="UP000016662"/>
    </source>
</evidence>
<dbReference type="InterPro" id="IPR009057">
    <property type="entry name" value="Homeodomain-like_sf"/>
</dbReference>
<reference evidence="5 6" key="1">
    <citation type="submission" date="2013-07" db="EMBL/GenBank/DDBJ databases">
        <authorList>
            <person name="Weinstock G."/>
            <person name="Sodergren E."/>
            <person name="Wylie T."/>
            <person name="Fulton L."/>
            <person name="Fulton R."/>
            <person name="Fronick C."/>
            <person name="O'Laughlin M."/>
            <person name="Godfrey J."/>
            <person name="Miner T."/>
            <person name="Herter B."/>
            <person name="Appelbaum E."/>
            <person name="Cordes M."/>
            <person name="Lek S."/>
            <person name="Wollam A."/>
            <person name="Pepin K.H."/>
            <person name="Palsikar V.B."/>
            <person name="Mitreva M."/>
            <person name="Wilson R.K."/>
        </authorList>
    </citation>
    <scope>NUCLEOTIDE SEQUENCE [LARGE SCALE GENOMIC DNA]</scope>
    <source>
        <strain evidence="5 6">ATCC 27760</strain>
    </source>
</reference>
<dbReference type="STRING" id="411473.RUMCAL_02478"/>
<dbReference type="EMBL" id="AWVF01000297">
    <property type="protein sequence ID" value="ERJ92198.1"/>
    <property type="molecule type" value="Genomic_DNA"/>
</dbReference>
<dbReference type="GO" id="GO:0043565">
    <property type="term" value="F:sequence-specific DNA binding"/>
    <property type="evidence" value="ECO:0007669"/>
    <property type="project" value="InterPro"/>
</dbReference>
<keyword evidence="1" id="KW-0805">Transcription regulation</keyword>
<dbReference type="SUPFAM" id="SSF46689">
    <property type="entry name" value="Homeodomain-like"/>
    <property type="match status" value="2"/>
</dbReference>
<sequence>MDLKLLLQYPKAVQVLLAALQKSPASLPKLEKLLPPEIPAAALLSAMEQAGFLTKTGSRYVLQQEALEQMQQFLQLYAAVQNQQAEQDFTHFLAAQREAETQHAMLVTELAFFESVVSGNSDTVHLLYTPLGGKGYGELSRDPLRNLKYHLVITISMLTRYCIQGGMPQEEAFNLSDLYIQRTDTAVSEAQIHVLHYQAIQDFTGKMRRLQDNTRYSPLVLKAMDYISIHLHSRIFLQDVADAAAVSAPHLSRLFQAEVHLSISEYIAIKKVEAAKNLLQYTEHTAASISSLLSFSSQSYFIKVFQKYVGMTPKEYRKQFRDSTHF</sequence>
<proteinExistence type="predicted"/>
<dbReference type="Pfam" id="PF12833">
    <property type="entry name" value="HTH_18"/>
    <property type="match status" value="1"/>
</dbReference>
<dbReference type="AlphaFoldDB" id="U2LYN0"/>
<dbReference type="InterPro" id="IPR020449">
    <property type="entry name" value="Tscrpt_reg_AraC-type_HTH"/>
</dbReference>
<dbReference type="PANTHER" id="PTHR43280:SF34">
    <property type="entry name" value="ARAC-FAMILY TRANSCRIPTIONAL REGULATOR"/>
    <property type="match status" value="1"/>
</dbReference>
<evidence type="ECO:0000259" key="4">
    <source>
        <dbReference type="PROSITE" id="PS01124"/>
    </source>
</evidence>
<dbReference type="RefSeq" id="WP_021680645.1">
    <property type="nucleotide sequence ID" value="NZ_KI260296.1"/>
</dbReference>
<accession>U2LYN0</accession>
<gene>
    <name evidence="5" type="ORF">RUMCAL_02478</name>
</gene>
<dbReference type="PANTHER" id="PTHR43280">
    <property type="entry name" value="ARAC-FAMILY TRANSCRIPTIONAL REGULATOR"/>
    <property type="match status" value="1"/>
</dbReference>
<dbReference type="OrthoDB" id="184994at2"/>
<evidence type="ECO:0000256" key="1">
    <source>
        <dbReference type="ARBA" id="ARBA00023015"/>
    </source>
</evidence>
<dbReference type="PRINTS" id="PR00032">
    <property type="entry name" value="HTHARAC"/>
</dbReference>